<dbReference type="InterPro" id="IPR008331">
    <property type="entry name" value="Ferritin_DPS_dom"/>
</dbReference>
<dbReference type="GO" id="GO:0005576">
    <property type="term" value="C:extracellular region"/>
    <property type="evidence" value="ECO:0007669"/>
    <property type="project" value="UniProtKB-SubCell"/>
</dbReference>
<reference evidence="18" key="1">
    <citation type="journal article" date="2014" name="Insect Biochem. Mol. Biol.">
        <title>An insight into the sialome of the frog biting fly, Corethrella appendiculata.</title>
        <authorList>
            <person name="Ribeiro J.M.C."/>
            <person name="Chagas A.C."/>
            <person name="Pham V.M."/>
            <person name="Lounibos L.P."/>
            <person name="Calvo E."/>
        </authorList>
    </citation>
    <scope>NUCLEOTIDE SEQUENCE</scope>
    <source>
        <tissue evidence="18">Salivary glands</tissue>
    </source>
</reference>
<dbReference type="PANTHER" id="PTHR11431:SF43">
    <property type="entry name" value="FERRITIN"/>
    <property type="match status" value="1"/>
</dbReference>
<dbReference type="InterPro" id="IPR001519">
    <property type="entry name" value="Ferritin"/>
</dbReference>
<evidence type="ECO:0000256" key="1">
    <source>
        <dbReference type="ARBA" id="ARBA00004555"/>
    </source>
</evidence>
<protein>
    <recommendedName>
        <fullName evidence="15">Ferritin</fullName>
        <ecNumber evidence="15">1.16.3.1</ecNumber>
    </recommendedName>
</protein>
<evidence type="ECO:0000256" key="13">
    <source>
        <dbReference type="ARBA" id="ARBA00063343"/>
    </source>
</evidence>
<evidence type="ECO:0000256" key="5">
    <source>
        <dbReference type="ARBA" id="ARBA00022525"/>
    </source>
</evidence>
<keyword evidence="5" id="KW-0964">Secreted</keyword>
<feature type="binding site" evidence="14">
    <location>
        <position position="88"/>
    </location>
    <ligand>
        <name>Fe cation</name>
        <dbReference type="ChEBI" id="CHEBI:24875"/>
        <label>1</label>
    </ligand>
</feature>
<feature type="chain" id="PRO_5004659836" description="Ferritin" evidence="16">
    <location>
        <begin position="19"/>
        <end position="208"/>
    </location>
</feature>
<dbReference type="CDD" id="cd01056">
    <property type="entry name" value="Euk_Ferritin"/>
    <property type="match status" value="1"/>
</dbReference>
<evidence type="ECO:0000256" key="16">
    <source>
        <dbReference type="SAM" id="SignalP"/>
    </source>
</evidence>
<accession>U5ET00</accession>
<comment type="similarity">
    <text evidence="3 15">Belongs to the ferritin family.</text>
</comment>
<dbReference type="InterPro" id="IPR009078">
    <property type="entry name" value="Ferritin-like_SF"/>
</dbReference>
<name>U5ET00_9DIPT</name>
<evidence type="ECO:0000256" key="6">
    <source>
        <dbReference type="ARBA" id="ARBA00022723"/>
    </source>
</evidence>
<evidence type="ECO:0000256" key="4">
    <source>
        <dbReference type="ARBA" id="ARBA00022434"/>
    </source>
</evidence>
<evidence type="ECO:0000256" key="7">
    <source>
        <dbReference type="ARBA" id="ARBA00022729"/>
    </source>
</evidence>
<evidence type="ECO:0000256" key="3">
    <source>
        <dbReference type="ARBA" id="ARBA00007513"/>
    </source>
</evidence>
<feature type="binding site" evidence="14">
    <location>
        <position position="53"/>
    </location>
    <ligand>
        <name>Fe cation</name>
        <dbReference type="ChEBI" id="CHEBI:24875"/>
        <label>1</label>
    </ligand>
</feature>
<feature type="binding site" evidence="14">
    <location>
        <position position="174"/>
    </location>
    <ligand>
        <name>Fe cation</name>
        <dbReference type="ChEBI" id="CHEBI:24875"/>
        <label>1</label>
    </ligand>
</feature>
<evidence type="ECO:0000256" key="15">
    <source>
        <dbReference type="RuleBase" id="RU361145"/>
    </source>
</evidence>
<comment type="catalytic activity">
    <reaction evidence="12 15">
        <text>4 Fe(2+) + O2 + 4 H(+) = 4 Fe(3+) + 2 H2O</text>
        <dbReference type="Rhea" id="RHEA:11148"/>
        <dbReference type="ChEBI" id="CHEBI:15377"/>
        <dbReference type="ChEBI" id="CHEBI:15378"/>
        <dbReference type="ChEBI" id="CHEBI:15379"/>
        <dbReference type="ChEBI" id="CHEBI:29033"/>
        <dbReference type="ChEBI" id="CHEBI:29034"/>
        <dbReference type="EC" id="1.16.3.1"/>
    </reaction>
</comment>
<evidence type="ECO:0000256" key="12">
    <source>
        <dbReference type="ARBA" id="ARBA00047990"/>
    </source>
</evidence>
<dbReference type="GO" id="GO:0006826">
    <property type="term" value="P:iron ion transport"/>
    <property type="evidence" value="ECO:0007669"/>
    <property type="project" value="InterPro"/>
</dbReference>
<dbReference type="Gene3D" id="1.20.1260.10">
    <property type="match status" value="1"/>
</dbReference>
<evidence type="ECO:0000259" key="17">
    <source>
        <dbReference type="PROSITE" id="PS50905"/>
    </source>
</evidence>
<feature type="signal peptide" evidence="16">
    <location>
        <begin position="1"/>
        <end position="18"/>
    </location>
</feature>
<dbReference type="EMBL" id="GANO01002158">
    <property type="protein sequence ID" value="JAB57713.1"/>
    <property type="molecule type" value="mRNA"/>
</dbReference>
<comment type="function">
    <text evidence="15">Stores iron in a soluble, non-toxic, readily available form. Important for iron homeostasis. Iron is taken up in the ferrous form and deposited as ferric hydroxides after oxidation.</text>
</comment>
<evidence type="ECO:0000256" key="9">
    <source>
        <dbReference type="ARBA" id="ARBA00023004"/>
    </source>
</evidence>
<evidence type="ECO:0000256" key="10">
    <source>
        <dbReference type="ARBA" id="ARBA00023034"/>
    </source>
</evidence>
<keyword evidence="7 16" id="KW-0732">Signal</keyword>
<dbReference type="PROSITE" id="PS50905">
    <property type="entry name" value="FERRITIN_LIKE"/>
    <property type="match status" value="1"/>
</dbReference>
<dbReference type="EC" id="1.16.3.1" evidence="15"/>
<dbReference type="PANTHER" id="PTHR11431">
    <property type="entry name" value="FERRITIN"/>
    <property type="match status" value="1"/>
</dbReference>
<feature type="binding site" evidence="14">
    <location>
        <position position="139"/>
    </location>
    <ligand>
        <name>Fe cation</name>
        <dbReference type="ChEBI" id="CHEBI:24875"/>
        <label>1</label>
    </ligand>
</feature>
<dbReference type="GO" id="GO:0005794">
    <property type="term" value="C:Golgi apparatus"/>
    <property type="evidence" value="ECO:0007669"/>
    <property type="project" value="UniProtKB-SubCell"/>
</dbReference>
<evidence type="ECO:0000313" key="18">
    <source>
        <dbReference type="EMBL" id="JAB57713.1"/>
    </source>
</evidence>
<comment type="subunit">
    <text evidence="13">Oligomer of 12 light (L) chains and 12 heavy (H) chains; L and H chains are disulfide-linked. The functional molecule forms a roughly spherical shell with a diameter of 12 nm and contains a central cavity into which the insoluble ferric iron core is deposited.</text>
</comment>
<feature type="binding site" evidence="14">
    <location>
        <position position="91"/>
    </location>
    <ligand>
        <name>Fe cation</name>
        <dbReference type="ChEBI" id="CHEBI:24875"/>
        <label>1</label>
    </ligand>
</feature>
<dbReference type="InterPro" id="IPR012347">
    <property type="entry name" value="Ferritin-like"/>
</dbReference>
<proteinExistence type="evidence at transcript level"/>
<organism evidence="18">
    <name type="scientific">Corethrella appendiculata</name>
    <dbReference type="NCBI Taxonomy" id="1370023"/>
    <lineage>
        <taxon>Eukaryota</taxon>
        <taxon>Metazoa</taxon>
        <taxon>Ecdysozoa</taxon>
        <taxon>Arthropoda</taxon>
        <taxon>Hexapoda</taxon>
        <taxon>Insecta</taxon>
        <taxon>Pterygota</taxon>
        <taxon>Neoptera</taxon>
        <taxon>Endopterygota</taxon>
        <taxon>Diptera</taxon>
        <taxon>Nematocera</taxon>
        <taxon>Culicoidea</taxon>
        <taxon>Chaoboridae</taxon>
        <taxon>Corethrella</taxon>
    </lineage>
</organism>
<evidence type="ECO:0000256" key="11">
    <source>
        <dbReference type="ARBA" id="ARBA00023157"/>
    </source>
</evidence>
<keyword evidence="9 14" id="KW-0408">Iron</keyword>
<evidence type="ECO:0000256" key="2">
    <source>
        <dbReference type="ARBA" id="ARBA00004613"/>
    </source>
</evidence>
<dbReference type="GO" id="GO:0008199">
    <property type="term" value="F:ferric iron binding"/>
    <property type="evidence" value="ECO:0007669"/>
    <property type="project" value="InterPro"/>
</dbReference>
<dbReference type="InterPro" id="IPR009040">
    <property type="entry name" value="Ferritin-like_diiron"/>
</dbReference>
<keyword evidence="6 14" id="KW-0479">Metal-binding</keyword>
<feature type="domain" description="Ferritin-like diiron" evidence="17">
    <location>
        <begin position="36"/>
        <end position="192"/>
    </location>
</feature>
<dbReference type="FunFam" id="1.20.1260.10:FF:000017">
    <property type="entry name" value="Ferritin"/>
    <property type="match status" value="1"/>
</dbReference>
<dbReference type="Pfam" id="PF00210">
    <property type="entry name" value="Ferritin"/>
    <property type="match status" value="1"/>
</dbReference>
<keyword evidence="4 15" id="KW-0409">Iron storage</keyword>
<keyword evidence="11" id="KW-1015">Disulfide bond</keyword>
<dbReference type="SUPFAM" id="SSF47240">
    <property type="entry name" value="Ferritin-like"/>
    <property type="match status" value="1"/>
</dbReference>
<evidence type="ECO:0000256" key="14">
    <source>
        <dbReference type="PIRSR" id="PIRSR601519-1"/>
    </source>
</evidence>
<sequence>MKNLILISVLAVIGLTNAKLQCTIPYMEDTNVVEWKTFDGDCLTEMETQIQMEFNASMTYLSLGAYFSRDTINRPGFAKFFFDAAGEEREHGIKLIEYLSMRGNLNVDNLIDRKKLLAEGQTIAIISPLDALKKALEKEISVTKSIRKVIKACEAGQNDYHLVDYLTGVYLEEQHEGQRDLAGKISTLSKIVKEKGELGEFLYDKTLL</sequence>
<dbReference type="GO" id="GO:0008198">
    <property type="term" value="F:ferrous iron binding"/>
    <property type="evidence" value="ECO:0007669"/>
    <property type="project" value="TreeGrafter"/>
</dbReference>
<keyword evidence="8 15" id="KW-0560">Oxidoreductase</keyword>
<dbReference type="AlphaFoldDB" id="U5ET00"/>
<dbReference type="GO" id="GO:0006879">
    <property type="term" value="P:intracellular iron ion homeostasis"/>
    <property type="evidence" value="ECO:0007669"/>
    <property type="project" value="UniProtKB-KW"/>
</dbReference>
<evidence type="ECO:0000256" key="8">
    <source>
        <dbReference type="ARBA" id="ARBA00023002"/>
    </source>
</evidence>
<dbReference type="GO" id="GO:0004322">
    <property type="term" value="F:ferroxidase activity"/>
    <property type="evidence" value="ECO:0007669"/>
    <property type="project" value="UniProtKB-EC"/>
</dbReference>
<keyword evidence="10" id="KW-0333">Golgi apparatus</keyword>
<comment type="subcellular location">
    <subcellularLocation>
        <location evidence="1">Golgi apparatus</location>
    </subcellularLocation>
    <subcellularLocation>
        <location evidence="2">Secreted</location>
    </subcellularLocation>
</comment>